<sequence length="248" mass="25628">MQESTPRQRVIRLLATGLAAAAVAGVTIITAAVTGNNDQAAAGSSEPAVAGSSGPAGSPNSTPTPPAIPAPAKEKQAGAITRKAPKATKYVFQNERPEVGTLPAGGEVKIAEHLYFATRGTQWAVISRVPGEPEYEPFGWRRTVGNDNIGDGTSPGLQSVGPVTSSVFKNAKVSTVVYTRGNQAWYGKVYRLAGIPGWVESSADLTASDPEPKSTPGPQGPDTSVFAYDAAGKLLAQFPDSKSNPLAK</sequence>
<comment type="caution">
    <text evidence="3">The sequence shown here is derived from an EMBL/GenBank/DDBJ whole genome shotgun (WGS) entry which is preliminary data.</text>
</comment>
<evidence type="ECO:0008006" key="5">
    <source>
        <dbReference type="Google" id="ProtNLM"/>
    </source>
</evidence>
<dbReference type="RefSeq" id="WP_133805188.1">
    <property type="nucleotide sequence ID" value="NZ_SNWQ01000031.1"/>
</dbReference>
<feature type="region of interest" description="Disordered" evidence="1">
    <location>
        <begin position="38"/>
        <end position="81"/>
    </location>
</feature>
<feature type="compositionally biased region" description="Low complexity" evidence="1">
    <location>
        <begin position="38"/>
        <end position="61"/>
    </location>
</feature>
<gene>
    <name evidence="3" type="ORF">EV643_1319</name>
</gene>
<dbReference type="Proteomes" id="UP000295388">
    <property type="component" value="Unassembled WGS sequence"/>
</dbReference>
<evidence type="ECO:0000313" key="4">
    <source>
        <dbReference type="Proteomes" id="UP000295388"/>
    </source>
</evidence>
<feature type="signal peptide" evidence="2">
    <location>
        <begin position="1"/>
        <end position="24"/>
    </location>
</feature>
<keyword evidence="2" id="KW-0732">Signal</keyword>
<reference evidence="3 4" key="1">
    <citation type="submission" date="2019-03" db="EMBL/GenBank/DDBJ databases">
        <title>Genomic Encyclopedia of Type Strains, Phase III (KMG-III): the genomes of soil and plant-associated and newly described type strains.</title>
        <authorList>
            <person name="Whitman W."/>
        </authorList>
    </citation>
    <scope>NUCLEOTIDE SEQUENCE [LARGE SCALE GENOMIC DNA]</scope>
    <source>
        <strain evidence="3 4">VKM Ac-2527</strain>
    </source>
</reference>
<name>A0A4R6JD25_9ACTN</name>
<accession>A0A4R6JD25</accession>
<protein>
    <recommendedName>
        <fullName evidence="5">YD repeat-containing protein</fullName>
    </recommendedName>
</protein>
<organism evidence="3 4">
    <name type="scientific">Kribbella caucasensis</name>
    <dbReference type="NCBI Taxonomy" id="2512215"/>
    <lineage>
        <taxon>Bacteria</taxon>
        <taxon>Bacillati</taxon>
        <taxon>Actinomycetota</taxon>
        <taxon>Actinomycetes</taxon>
        <taxon>Propionibacteriales</taxon>
        <taxon>Kribbellaceae</taxon>
        <taxon>Kribbella</taxon>
    </lineage>
</organism>
<dbReference type="AlphaFoldDB" id="A0A4R6JD25"/>
<keyword evidence="4" id="KW-1185">Reference proteome</keyword>
<feature type="region of interest" description="Disordered" evidence="1">
    <location>
        <begin position="203"/>
        <end position="225"/>
    </location>
</feature>
<evidence type="ECO:0000256" key="1">
    <source>
        <dbReference type="SAM" id="MobiDB-lite"/>
    </source>
</evidence>
<evidence type="ECO:0000256" key="2">
    <source>
        <dbReference type="SAM" id="SignalP"/>
    </source>
</evidence>
<feature type="chain" id="PRO_5038426644" description="YD repeat-containing protein" evidence="2">
    <location>
        <begin position="25"/>
        <end position="248"/>
    </location>
</feature>
<proteinExistence type="predicted"/>
<dbReference type="EMBL" id="SNWQ01000031">
    <property type="protein sequence ID" value="TDO33743.1"/>
    <property type="molecule type" value="Genomic_DNA"/>
</dbReference>
<evidence type="ECO:0000313" key="3">
    <source>
        <dbReference type="EMBL" id="TDO33743.1"/>
    </source>
</evidence>
<dbReference type="OrthoDB" id="3821490at2"/>